<organism evidence="2 3">
    <name type="scientific">Candidatus Tanganyikabacteria bacterium</name>
    <dbReference type="NCBI Taxonomy" id="2961651"/>
    <lineage>
        <taxon>Bacteria</taxon>
        <taxon>Bacillati</taxon>
        <taxon>Candidatus Sericytochromatia</taxon>
        <taxon>Candidatus Tanganyikabacteria</taxon>
    </lineage>
</organism>
<protein>
    <submittedName>
        <fullName evidence="2">Uncharacterized protein</fullName>
    </submittedName>
</protein>
<keyword evidence="1" id="KW-0472">Membrane</keyword>
<gene>
    <name evidence="2" type="ORF">FJZ00_10175</name>
</gene>
<name>A0A938BLP3_9BACT</name>
<dbReference type="AlphaFoldDB" id="A0A938BLP3"/>
<evidence type="ECO:0000256" key="1">
    <source>
        <dbReference type="SAM" id="Phobius"/>
    </source>
</evidence>
<comment type="caution">
    <text evidence="2">The sequence shown here is derived from an EMBL/GenBank/DDBJ whole genome shotgun (WGS) entry which is preliminary data.</text>
</comment>
<accession>A0A938BLP3</accession>
<keyword evidence="1" id="KW-0812">Transmembrane</keyword>
<evidence type="ECO:0000313" key="2">
    <source>
        <dbReference type="EMBL" id="MBM3275511.1"/>
    </source>
</evidence>
<feature type="non-terminal residue" evidence="2">
    <location>
        <position position="1"/>
    </location>
</feature>
<dbReference type="EMBL" id="VGJX01000604">
    <property type="protein sequence ID" value="MBM3275511.1"/>
    <property type="molecule type" value="Genomic_DNA"/>
</dbReference>
<feature type="transmembrane region" description="Helical" evidence="1">
    <location>
        <begin position="45"/>
        <end position="63"/>
    </location>
</feature>
<dbReference type="Proteomes" id="UP000703893">
    <property type="component" value="Unassembled WGS sequence"/>
</dbReference>
<keyword evidence="1" id="KW-1133">Transmembrane helix</keyword>
<sequence length="97" mass="10819">AGGVQAWWTEIAAATQERLSHPLTVAERPGHLDAKARTAAKREQLVTTWYLLVTLFLFAALAGEPVGQWPYALLRAPRRPSRLDRTGWFVMPSRAPP</sequence>
<evidence type="ECO:0000313" key="3">
    <source>
        <dbReference type="Proteomes" id="UP000703893"/>
    </source>
</evidence>
<proteinExistence type="predicted"/>
<reference evidence="2 3" key="1">
    <citation type="submission" date="2019-03" db="EMBL/GenBank/DDBJ databases">
        <title>Lake Tanganyika Metagenome-Assembled Genomes (MAGs).</title>
        <authorList>
            <person name="Tran P."/>
        </authorList>
    </citation>
    <scope>NUCLEOTIDE SEQUENCE [LARGE SCALE GENOMIC DNA]</scope>
    <source>
        <strain evidence="2">K_DeepCast_65m_m2_236</strain>
    </source>
</reference>